<evidence type="ECO:0000313" key="1">
    <source>
        <dbReference type="EMBL" id="QJQ05988.1"/>
    </source>
</evidence>
<dbReference type="AlphaFoldDB" id="A0A6M4A4W7"/>
<reference evidence="1 2" key="1">
    <citation type="journal article" date="2019" name="Int. J. Syst. Evol. Microbiol.">
        <title>Undibacterium piscinae sp. nov., isolated from Korean shiner intestine.</title>
        <authorList>
            <person name="Lee S.Y."/>
            <person name="Kang W."/>
            <person name="Kim P.S."/>
            <person name="Kim H.S."/>
            <person name="Sung H."/>
            <person name="Shin N.R."/>
            <person name="Whon T.W."/>
            <person name="Yun J.H."/>
            <person name="Lee J.Y."/>
            <person name="Lee J.Y."/>
            <person name="Jung M.J."/>
            <person name="Jeong Y.S."/>
            <person name="Tak E.J."/>
            <person name="Han J.E."/>
            <person name="Hyun D.W."/>
            <person name="Kang M.S."/>
            <person name="Lee K.E."/>
            <person name="Lee B.H."/>
            <person name="Bae J.W."/>
        </authorList>
    </citation>
    <scope>NUCLEOTIDE SEQUENCE [LARGE SCALE GENOMIC DNA]</scope>
    <source>
        <strain evidence="1 2">S11R28</strain>
    </source>
</reference>
<protein>
    <submittedName>
        <fullName evidence="1">Uncharacterized protein</fullName>
    </submittedName>
</protein>
<proteinExistence type="predicted"/>
<dbReference type="EMBL" id="CP051152">
    <property type="protein sequence ID" value="QJQ05988.1"/>
    <property type="molecule type" value="Genomic_DNA"/>
</dbReference>
<name>A0A6M4A4W7_9BURK</name>
<sequence>MDANADRTWRFVDATTGELVLSYNILHATRSWFRLSESGYPFTFKGYCEPKSSPATVETFAEYGITYIEPPKKIEWNNEMTTINDAYINALLADELLM</sequence>
<evidence type="ECO:0000313" key="2">
    <source>
        <dbReference type="Proteomes" id="UP000274350"/>
    </source>
</evidence>
<dbReference type="KEGG" id="upi:EJG51_009135"/>
<dbReference type="Proteomes" id="UP000274350">
    <property type="component" value="Chromosome"/>
</dbReference>
<keyword evidence="2" id="KW-1185">Reference proteome</keyword>
<accession>A0A6M4A4W7</accession>
<organism evidence="1 2">
    <name type="scientific">Undibacterium piscinae</name>
    <dbReference type="NCBI Taxonomy" id="2495591"/>
    <lineage>
        <taxon>Bacteria</taxon>
        <taxon>Pseudomonadati</taxon>
        <taxon>Pseudomonadota</taxon>
        <taxon>Betaproteobacteria</taxon>
        <taxon>Burkholderiales</taxon>
        <taxon>Oxalobacteraceae</taxon>
        <taxon>Undibacterium</taxon>
    </lineage>
</organism>
<gene>
    <name evidence="1" type="ORF">EJG51_009135</name>
</gene>